<comment type="caution">
    <text evidence="2">The sequence shown here is derived from an EMBL/GenBank/DDBJ whole genome shotgun (WGS) entry which is preliminary data.</text>
</comment>
<name>A0AAD9J1T3_9ANNE</name>
<sequence length="164" mass="18420">MKEFTPPNRFCSNFAEGSAIRGDVRNLSLLTPRGQRSSLYKPHNISNSFRFRRHHLEPLSEPKASRSSNMASKLLLIVTLVVVFIAIAAAYPSKRRSHHVQQHGQRLMVRWFDLIPPLSVWFTISRNNRMKAGQFRASFAHGSTGAEVMGWGGGGVLLKGIFCD</sequence>
<dbReference type="EMBL" id="JAODUP010000713">
    <property type="protein sequence ID" value="KAK2144987.1"/>
    <property type="molecule type" value="Genomic_DNA"/>
</dbReference>
<evidence type="ECO:0000256" key="1">
    <source>
        <dbReference type="SAM" id="Phobius"/>
    </source>
</evidence>
<keyword evidence="3" id="KW-1185">Reference proteome</keyword>
<proteinExistence type="predicted"/>
<dbReference type="AlphaFoldDB" id="A0AAD9J1T3"/>
<evidence type="ECO:0008006" key="4">
    <source>
        <dbReference type="Google" id="ProtNLM"/>
    </source>
</evidence>
<keyword evidence="1" id="KW-1133">Transmembrane helix</keyword>
<keyword evidence="1" id="KW-0472">Membrane</keyword>
<keyword evidence="1" id="KW-0812">Transmembrane</keyword>
<evidence type="ECO:0000313" key="3">
    <source>
        <dbReference type="Proteomes" id="UP001208570"/>
    </source>
</evidence>
<protein>
    <recommendedName>
        <fullName evidence="4">Transmembrane protein</fullName>
    </recommendedName>
</protein>
<gene>
    <name evidence="2" type="ORF">LSH36_713g01029</name>
</gene>
<reference evidence="2" key="1">
    <citation type="journal article" date="2023" name="Mol. Biol. Evol.">
        <title>Third-Generation Sequencing Reveals the Adaptive Role of the Epigenome in Three Deep-Sea Polychaetes.</title>
        <authorList>
            <person name="Perez M."/>
            <person name="Aroh O."/>
            <person name="Sun Y."/>
            <person name="Lan Y."/>
            <person name="Juniper S.K."/>
            <person name="Young C.R."/>
            <person name="Angers B."/>
            <person name="Qian P.Y."/>
        </authorList>
    </citation>
    <scope>NUCLEOTIDE SEQUENCE</scope>
    <source>
        <strain evidence="2">P08H-3</strain>
    </source>
</reference>
<organism evidence="2 3">
    <name type="scientific">Paralvinella palmiformis</name>
    <dbReference type="NCBI Taxonomy" id="53620"/>
    <lineage>
        <taxon>Eukaryota</taxon>
        <taxon>Metazoa</taxon>
        <taxon>Spiralia</taxon>
        <taxon>Lophotrochozoa</taxon>
        <taxon>Annelida</taxon>
        <taxon>Polychaeta</taxon>
        <taxon>Sedentaria</taxon>
        <taxon>Canalipalpata</taxon>
        <taxon>Terebellida</taxon>
        <taxon>Terebelliformia</taxon>
        <taxon>Alvinellidae</taxon>
        <taxon>Paralvinella</taxon>
    </lineage>
</organism>
<dbReference type="Proteomes" id="UP001208570">
    <property type="component" value="Unassembled WGS sequence"/>
</dbReference>
<accession>A0AAD9J1T3</accession>
<evidence type="ECO:0000313" key="2">
    <source>
        <dbReference type="EMBL" id="KAK2144987.1"/>
    </source>
</evidence>
<feature type="transmembrane region" description="Helical" evidence="1">
    <location>
        <begin position="70"/>
        <end position="91"/>
    </location>
</feature>